<dbReference type="PaxDb" id="3827-XP_004497617.1"/>
<evidence type="ECO:0000256" key="10">
    <source>
        <dbReference type="SAM" id="MobiDB-lite"/>
    </source>
</evidence>
<feature type="region of interest" description="Disordered" evidence="10">
    <location>
        <begin position="2155"/>
        <end position="2202"/>
    </location>
</feature>
<dbReference type="InterPro" id="IPR003265">
    <property type="entry name" value="HhH-GPD_domain"/>
</dbReference>
<feature type="compositionally biased region" description="Basic and acidic residues" evidence="10">
    <location>
        <begin position="535"/>
        <end position="547"/>
    </location>
</feature>
<feature type="region of interest" description="Disordered" evidence="10">
    <location>
        <begin position="789"/>
        <end position="834"/>
    </location>
</feature>
<evidence type="ECO:0000256" key="8">
    <source>
        <dbReference type="ARBA" id="ARBA00023125"/>
    </source>
</evidence>
<dbReference type="InterPro" id="IPR011257">
    <property type="entry name" value="DNA_glycosylase"/>
</dbReference>
<feature type="compositionally biased region" description="Polar residues" evidence="10">
    <location>
        <begin position="789"/>
        <end position="800"/>
    </location>
</feature>
<feature type="compositionally biased region" description="Basic and acidic residues" evidence="10">
    <location>
        <begin position="158"/>
        <end position="178"/>
    </location>
</feature>
<evidence type="ECO:0000256" key="4">
    <source>
        <dbReference type="ARBA" id="ARBA00022485"/>
    </source>
</evidence>
<dbReference type="Proteomes" id="UP000087171">
    <property type="component" value="Chromosome Ca4"/>
</dbReference>
<dbReference type="Pfam" id="PF15628">
    <property type="entry name" value="RRM_DME"/>
    <property type="match status" value="1"/>
</dbReference>
<dbReference type="GO" id="GO:0051539">
    <property type="term" value="F:4 iron, 4 sulfur cluster binding"/>
    <property type="evidence" value="ECO:0007669"/>
    <property type="project" value="UniProtKB-KW"/>
</dbReference>
<accession>A0A1S3E5Q2</accession>
<evidence type="ECO:0000256" key="6">
    <source>
        <dbReference type="ARBA" id="ARBA00023004"/>
    </source>
</evidence>
<dbReference type="Pfam" id="PF15629">
    <property type="entry name" value="Perm-CXXC"/>
    <property type="match status" value="1"/>
</dbReference>
<sequence length="2202" mass="246173">MEVGEIDRKEQQEEIPWIPTTPAKPVLQKSSQICTPVPEKNHQTHHHANGAVACSEFSNGSEKNNKVRDGSVPVARVADIAGDNGKICDKTVSENVSCWSYQGLAESMFQTEVALPSSSYATQLGNNNRFNDLFVPSVICDNSRVPHETSENACCSKRTSEDDPAKKLDKDGIPPNKELCDHHVMEFSAVSSPLKENHNPDEGSSLCMGPNKPPQPKPRRKRHRPKVIKEGKPKKTPKPATPKAAQPKENATGKRKYVRRKGLDKTPTPATQVTEEFTEEIPEAAKTPCRRTLSFGAGTKDQSSAGRENTTALLGKENGAVVQETNFGLACDLNTSVKHASSSSMSVPEDKHAPDTSSQSTCPGEKPKENPTGKKKYARRKALNKTSAPKEVTGELTTENMSELAKPPCKSSVNLDGGMEESSTVKDNATVHLSKENLVTKGTIPDLAYNVKISMKEASNSCMSLTEATQATNTSSKRKSRETKPKENTSAKRQYVKKSGLNKSSIPTEVSGDLPGKMIAESAKTSCRQTLNFDRGARDESSADRNNDATMHPCKETGTVMQEIDVGITYDIGTFMKRAAENSYMTFCDNVQTPSLSPSKTDLPGAKPKENLTGEKKYQRRKRLNKPPTCQTELTGAMMPESTEMQRRFSDFDMGTKDENSANREIFNVQIGSMVEETHIGLAYNQDTWMMQALNSYISLSEAAQAPCTYPSKGNPPVRKKRSKRTSTPTEMTGELTEPIRSESTILSCRMSLNFDKEGRDECNTCNESLASDQNITVNEILHNDISLSENTQTPSSCLPKSNLPGENLNDRNKNKRKSVATAQDGNVGNSQVSTISPQMVGCERNHSGAIECADNSSMNLIGAHYNGLPSYKSKFSIQFPNIQKKRRTEKGKTSNTHITSSVTTKNGIPLVFTPKVGQVHPYALVHPYVQVHPYASNYSSRMYGYGYNAAVFPIINESTENYIHSTQTFDEFKLSLRRVTERSQFPTQTCDYNSLTRVRNCIEPNYTANLLDFSDQQTIRDAEIPQTCVDSFVEDMPVSCAKNKRNRKKSVLSSSARPKTDDMRQCDKFELGNHHLALEKSSDIARRVRKVIRNVEALAEQFRRLNINTGERELVLYEQNTLVPFQGSFDPIKKRRPRPKVDLDEETDRVWKLLLLDINHDGVDGTDEDKAKWWEEERNVFHGRADSFIARMHLVQGDRRFSRWKGSVVDSVVGVFLTQNVSDHLSRYRLSFCFCFFANFEFNMPQQQKISLLTFPKKCGSMYKAYDGEGTSLEVNKQEVNIVEPEENTECGVNLLNQSVCNQSSMTVDIVEHSGEKAVNSNGSCRTASSLIGLTDESNCKQTESPQTNTTECHSPMVMIEEGEEKSCYHGASQELNDIVSSQCSVISSQISGDFSNDQNPEKIGSCSDSNSEVEDLSSTAKYNSCGSFCKLLEMVSSTKFHEVNSQRSKSIEIMRDDNAKESWKKSNITQNPLEESIIPSHEYNLKLTHNSGALEVNCSDPSKTEASSSLFLKNKDENEMNMPSFQTAESEGHVAVTHSQTILSQVHPQEQSSDMQQSFFNISGQTNDLIQKERDLNLGDHKDAVRSETNEISSVPIELKSKSQVKEEKEQFDWDSLRINAQAKAGKREKTESTMDSLDWDAVRCADVGEIANTIKERGMNNRLAERIQKFLNRLVEDHGSIDLEWLRDVPPDQAKEYLLSVRGLGLKSVECVRLLTLHHLAFPVDTNVGRIAVRLGWVPLQPLPESLQLHLLEMYPVLESIQKYLWPRLCKLDQKTLYELHYQMITFGKVFCTKSKPNCNACPMRAECRHFASAFASARLALPGPEQKSIVTATGNSATDENPPVFTTQLHLPLPENTNQVEEILQTEANRQLEPRSEVNICQPIIEEPTTPEPECLQVSEIDMEDAFYDDPCEIPTIKLNIEEFTLNLQNYMQKNMELQEGEMSKALVALNPQAASIPVPKLKNVSRLRTEHFVYELPDTHPLLEGWDTREPDDPGKYLLAIWTPGETANSIQPPECKCSSREECGQLCDEKECFSCNSFREANSQIVRGTLLIPCRTAMRGSFPLNGTYFQVNEVFADHESSLNPVSVPRSWIWHLNRRTVYFGTSITSIFKGLSTPEIQLAFWKGYLCVRGFERKSRAPRPLMARLHFPASKLAKTTKEKTKKEPSPAKKPQEPKPNPEQPELISNSPPLQEKGTA</sequence>
<feature type="compositionally biased region" description="Basic and acidic residues" evidence="10">
    <location>
        <begin position="607"/>
        <end position="617"/>
    </location>
</feature>
<evidence type="ECO:0000313" key="12">
    <source>
        <dbReference type="Proteomes" id="UP000087171"/>
    </source>
</evidence>
<dbReference type="InterPro" id="IPR028925">
    <property type="entry name" value="RRM_DME"/>
</dbReference>
<keyword evidence="9" id="KW-0539">Nucleus</keyword>
<comment type="cofactor">
    <cofactor evidence="1">
        <name>[4Fe-4S] cluster</name>
        <dbReference type="ChEBI" id="CHEBI:49883"/>
    </cofactor>
</comment>
<comment type="similarity">
    <text evidence="3">Belongs to the DNA glycosylase family. DEMETER subfamily.</text>
</comment>
<evidence type="ECO:0000256" key="3">
    <source>
        <dbReference type="ARBA" id="ARBA00005646"/>
    </source>
</evidence>
<feature type="compositionally biased region" description="Polar residues" evidence="10">
    <location>
        <begin position="465"/>
        <end position="475"/>
    </location>
</feature>
<dbReference type="GO" id="GO:0035514">
    <property type="term" value="F:DNA demethylase activity"/>
    <property type="evidence" value="ECO:0007669"/>
    <property type="project" value="InterPro"/>
</dbReference>
<dbReference type="GO" id="GO:0006284">
    <property type="term" value="P:base-excision repair"/>
    <property type="evidence" value="ECO:0007669"/>
    <property type="project" value="InterPro"/>
</dbReference>
<evidence type="ECO:0000256" key="9">
    <source>
        <dbReference type="ARBA" id="ARBA00023242"/>
    </source>
</evidence>
<dbReference type="GO" id="GO:0005634">
    <property type="term" value="C:nucleus"/>
    <property type="evidence" value="ECO:0007669"/>
    <property type="project" value="UniProtKB-SubCell"/>
</dbReference>
<dbReference type="InterPro" id="IPR023170">
    <property type="entry name" value="HhH_base_excis_C"/>
</dbReference>
<protein>
    <submittedName>
        <fullName evidence="13">Protein ROS1-like</fullName>
    </submittedName>
</protein>
<keyword evidence="8" id="KW-0238">DNA-binding</keyword>
<dbReference type="OrthoDB" id="5607at2759"/>
<dbReference type="GO" id="GO:0141166">
    <property type="term" value="P:chromosomal 5-methylcytosine DNA demethylation pathway"/>
    <property type="evidence" value="ECO:0007669"/>
    <property type="project" value="InterPro"/>
</dbReference>
<feature type="compositionally biased region" description="Polar residues" evidence="10">
    <location>
        <begin position="300"/>
        <end position="311"/>
    </location>
</feature>
<feature type="region of interest" description="Disordered" evidence="10">
    <location>
        <begin position="148"/>
        <end position="178"/>
    </location>
</feature>
<dbReference type="GO" id="GO:0003906">
    <property type="term" value="F:DNA-(apurinic or apyrimidinic site) endonuclease activity"/>
    <property type="evidence" value="ECO:0007669"/>
    <property type="project" value="UniProtKB-ARBA"/>
</dbReference>
<feature type="compositionally biased region" description="Basic residues" evidence="10">
    <location>
        <begin position="253"/>
        <end position="262"/>
    </location>
</feature>
<dbReference type="Gene3D" id="1.10.1670.10">
    <property type="entry name" value="Helix-hairpin-Helix base-excision DNA repair enzymes (C-terminal)"/>
    <property type="match status" value="1"/>
</dbReference>
<reference evidence="12" key="1">
    <citation type="journal article" date="2013" name="Nat. Biotechnol.">
        <title>Draft genome sequence of chickpea (Cicer arietinum) provides a resource for trait improvement.</title>
        <authorList>
            <person name="Varshney R.K."/>
            <person name="Song C."/>
            <person name="Saxena R.K."/>
            <person name="Azam S."/>
            <person name="Yu S."/>
            <person name="Sharpe A.G."/>
            <person name="Cannon S."/>
            <person name="Baek J."/>
            <person name="Rosen B.D."/>
            <person name="Tar'an B."/>
            <person name="Millan T."/>
            <person name="Zhang X."/>
            <person name="Ramsay L.D."/>
            <person name="Iwata A."/>
            <person name="Wang Y."/>
            <person name="Nelson W."/>
            <person name="Farmer A.D."/>
            <person name="Gaur P.M."/>
            <person name="Soderlund C."/>
            <person name="Penmetsa R.V."/>
            <person name="Xu C."/>
            <person name="Bharti A.K."/>
            <person name="He W."/>
            <person name="Winter P."/>
            <person name="Zhao S."/>
            <person name="Hane J.K."/>
            <person name="Carrasquilla-Garcia N."/>
            <person name="Condie J.A."/>
            <person name="Upadhyaya H.D."/>
            <person name="Luo M.C."/>
            <person name="Thudi M."/>
            <person name="Gowda C.L."/>
            <person name="Singh N.P."/>
            <person name="Lichtenzveig J."/>
            <person name="Gali K.K."/>
            <person name="Rubio J."/>
            <person name="Nadarajan N."/>
            <person name="Dolezel J."/>
            <person name="Bansal K.C."/>
            <person name="Xu X."/>
            <person name="Edwards D."/>
            <person name="Zhang G."/>
            <person name="Kahl G."/>
            <person name="Gil J."/>
            <person name="Singh K.B."/>
            <person name="Datta S.K."/>
            <person name="Jackson S.A."/>
            <person name="Wang J."/>
            <person name="Cook D.R."/>
        </authorList>
    </citation>
    <scope>NUCLEOTIDE SEQUENCE [LARGE SCALE GENOMIC DNA]</scope>
    <source>
        <strain evidence="12">cv. CDC Frontier</strain>
    </source>
</reference>
<comment type="subcellular location">
    <subcellularLocation>
        <location evidence="2">Nucleus</location>
    </subcellularLocation>
</comment>
<proteinExistence type="inferred from homology"/>
<dbReference type="InterPro" id="IPR003651">
    <property type="entry name" value="Endonuclease3_FeS-loop_motif"/>
</dbReference>
<evidence type="ECO:0000313" key="13">
    <source>
        <dbReference type="RefSeq" id="XP_012570366.1"/>
    </source>
</evidence>
<dbReference type="GO" id="GO:0019104">
    <property type="term" value="F:DNA N-glycosylase activity"/>
    <property type="evidence" value="ECO:0007669"/>
    <property type="project" value="InterPro"/>
</dbReference>
<feature type="region of interest" description="Disordered" evidence="10">
    <location>
        <begin position="337"/>
        <end position="426"/>
    </location>
</feature>
<name>A0A1S3E5Q2_CICAR</name>
<evidence type="ECO:0000256" key="1">
    <source>
        <dbReference type="ARBA" id="ARBA00001966"/>
    </source>
</evidence>
<keyword evidence="7" id="KW-0411">Iron-sulfur</keyword>
<feature type="region of interest" description="Disordered" evidence="10">
    <location>
        <begin position="595"/>
        <end position="629"/>
    </location>
</feature>
<dbReference type="GO" id="GO:0046872">
    <property type="term" value="F:metal ion binding"/>
    <property type="evidence" value="ECO:0007669"/>
    <property type="project" value="UniProtKB-KW"/>
</dbReference>
<dbReference type="SMART" id="SM00478">
    <property type="entry name" value="ENDO3c"/>
    <property type="match status" value="1"/>
</dbReference>
<evidence type="ECO:0000256" key="2">
    <source>
        <dbReference type="ARBA" id="ARBA00004123"/>
    </source>
</evidence>
<keyword evidence="12" id="KW-1185">Reference proteome</keyword>
<feature type="region of interest" description="Disordered" evidence="10">
    <location>
        <begin position="465"/>
        <end position="514"/>
    </location>
</feature>
<dbReference type="InterPro" id="IPR044811">
    <property type="entry name" value="DME/ROS1"/>
</dbReference>
<evidence type="ECO:0000256" key="7">
    <source>
        <dbReference type="ARBA" id="ARBA00023014"/>
    </source>
</evidence>
<feature type="region of interest" description="Disordered" evidence="10">
    <location>
        <begin position="534"/>
        <end position="553"/>
    </location>
</feature>
<feature type="compositionally biased region" description="Polar residues" evidence="10">
    <location>
        <begin position="821"/>
        <end position="834"/>
    </location>
</feature>
<dbReference type="PANTHER" id="PTHR46213:SF26">
    <property type="entry name" value="HHH-GPD BASE EXCISION DNA REPAIR FAMILY PROTEIN"/>
    <property type="match status" value="1"/>
</dbReference>
<dbReference type="PANTHER" id="PTHR46213">
    <property type="entry name" value="TRANSCRIPTIONAL ACTIVATOR DEMETER"/>
    <property type="match status" value="1"/>
</dbReference>
<keyword evidence="4" id="KW-0004">4Fe-4S</keyword>
<evidence type="ECO:0000256" key="5">
    <source>
        <dbReference type="ARBA" id="ARBA00022723"/>
    </source>
</evidence>
<dbReference type="GeneID" id="101491238"/>
<dbReference type="KEGG" id="cam:101491238"/>
<organism evidence="12 13">
    <name type="scientific">Cicer arietinum</name>
    <name type="common">Chickpea</name>
    <name type="synonym">Garbanzo</name>
    <dbReference type="NCBI Taxonomy" id="3827"/>
    <lineage>
        <taxon>Eukaryota</taxon>
        <taxon>Viridiplantae</taxon>
        <taxon>Streptophyta</taxon>
        <taxon>Embryophyta</taxon>
        <taxon>Tracheophyta</taxon>
        <taxon>Spermatophyta</taxon>
        <taxon>Magnoliopsida</taxon>
        <taxon>eudicotyledons</taxon>
        <taxon>Gunneridae</taxon>
        <taxon>Pentapetalae</taxon>
        <taxon>rosids</taxon>
        <taxon>fabids</taxon>
        <taxon>Fabales</taxon>
        <taxon>Fabaceae</taxon>
        <taxon>Papilionoideae</taxon>
        <taxon>50 kb inversion clade</taxon>
        <taxon>NPAAA clade</taxon>
        <taxon>Hologalegina</taxon>
        <taxon>IRL clade</taxon>
        <taxon>Cicereae</taxon>
        <taxon>Cicer</taxon>
    </lineage>
</organism>
<feature type="compositionally biased region" description="Basic residues" evidence="10">
    <location>
        <begin position="217"/>
        <end position="226"/>
    </location>
</feature>
<feature type="region of interest" description="Disordered" evidence="10">
    <location>
        <begin position="192"/>
        <end position="311"/>
    </location>
</feature>
<feature type="region of interest" description="Disordered" evidence="10">
    <location>
        <begin position="708"/>
        <end position="737"/>
    </location>
</feature>
<dbReference type="Gene3D" id="1.10.340.30">
    <property type="entry name" value="Hypothetical protein, domain 2"/>
    <property type="match status" value="1"/>
</dbReference>
<dbReference type="SUPFAM" id="SSF48150">
    <property type="entry name" value="DNA-glycosylase"/>
    <property type="match status" value="1"/>
</dbReference>
<dbReference type="FunFam" id="1.10.1670.10:FF:000004">
    <property type="entry name" value="DNA glycosylase/AP lyase ROS1"/>
    <property type="match status" value="1"/>
</dbReference>
<keyword evidence="5" id="KW-0479">Metal-binding</keyword>
<dbReference type="RefSeq" id="XP_012570366.1">
    <property type="nucleotide sequence ID" value="XM_012714912.2"/>
</dbReference>
<keyword evidence="6" id="KW-0408">Iron</keyword>
<reference evidence="13" key="2">
    <citation type="submission" date="2025-08" db="UniProtKB">
        <authorList>
            <consortium name="RefSeq"/>
        </authorList>
    </citation>
    <scope>IDENTIFICATION</scope>
    <source>
        <tissue evidence="13">Etiolated seedlings</tissue>
    </source>
</reference>
<dbReference type="GO" id="GO:0003677">
    <property type="term" value="F:DNA binding"/>
    <property type="evidence" value="ECO:0007669"/>
    <property type="project" value="UniProtKB-KW"/>
</dbReference>
<feature type="compositionally biased region" description="Basic and acidic residues" evidence="10">
    <location>
        <begin position="2162"/>
        <end position="2179"/>
    </location>
</feature>
<dbReference type="SMART" id="SM00525">
    <property type="entry name" value="FES"/>
    <property type="match status" value="1"/>
</dbReference>
<feature type="domain" description="HhH-GPD" evidence="11">
    <location>
        <begin position="1621"/>
        <end position="1793"/>
    </location>
</feature>
<evidence type="ECO:0000259" key="11">
    <source>
        <dbReference type="SMART" id="SM00478"/>
    </source>
</evidence>
<feature type="compositionally biased region" description="Basic residues" evidence="10">
    <location>
        <begin position="373"/>
        <end position="383"/>
    </location>
</feature>
<dbReference type="CDD" id="cd00056">
    <property type="entry name" value="ENDO3c"/>
    <property type="match status" value="1"/>
</dbReference>
<gene>
    <name evidence="13" type="primary">LOC101491238</name>
</gene>
<dbReference type="eggNOG" id="ENOG502QQKH">
    <property type="taxonomic scope" value="Eukaryota"/>
</dbReference>
<dbReference type="InterPro" id="IPR028924">
    <property type="entry name" value="Perm-CXXC"/>
</dbReference>